<dbReference type="AlphaFoldDB" id="A0AAD9UTC5"/>
<dbReference type="Proteomes" id="UP001249851">
    <property type="component" value="Unassembled WGS sequence"/>
</dbReference>
<name>A0AAD9UTC5_ACRCE</name>
<gene>
    <name evidence="1" type="ORF">P5673_030841</name>
</gene>
<sequence length="170" mass="19071">MEVEKIMRLGRMNLTVGWKSTIRSKDELPKNSIRADQVKPSTTNNQAWKKLDKKFGDQKKLMNGLLNEITNLRLVKSDSTSPSRYAHLEAFSNKLCLPGGTVDLLIGTGFAGGIVDIHVIPGKAEEPMAKRNCFGWYVMGQLSERDDRSSAISSVDVGTAEHWKTRRNFF</sequence>
<evidence type="ECO:0000313" key="2">
    <source>
        <dbReference type="Proteomes" id="UP001249851"/>
    </source>
</evidence>
<dbReference type="EMBL" id="JARQWQ010000136">
    <property type="protein sequence ID" value="KAK2548900.1"/>
    <property type="molecule type" value="Genomic_DNA"/>
</dbReference>
<comment type="caution">
    <text evidence="1">The sequence shown here is derived from an EMBL/GenBank/DDBJ whole genome shotgun (WGS) entry which is preliminary data.</text>
</comment>
<evidence type="ECO:0000313" key="1">
    <source>
        <dbReference type="EMBL" id="KAK2548900.1"/>
    </source>
</evidence>
<protein>
    <submittedName>
        <fullName evidence="1">Uncharacterized protein</fullName>
    </submittedName>
</protein>
<organism evidence="1 2">
    <name type="scientific">Acropora cervicornis</name>
    <name type="common">Staghorn coral</name>
    <dbReference type="NCBI Taxonomy" id="6130"/>
    <lineage>
        <taxon>Eukaryota</taxon>
        <taxon>Metazoa</taxon>
        <taxon>Cnidaria</taxon>
        <taxon>Anthozoa</taxon>
        <taxon>Hexacorallia</taxon>
        <taxon>Scleractinia</taxon>
        <taxon>Astrocoeniina</taxon>
        <taxon>Acroporidae</taxon>
        <taxon>Acropora</taxon>
    </lineage>
</organism>
<accession>A0AAD9UTC5</accession>
<proteinExistence type="predicted"/>
<reference evidence="1" key="2">
    <citation type="journal article" date="2023" name="Science">
        <title>Genomic signatures of disease resistance in endangered staghorn corals.</title>
        <authorList>
            <person name="Vollmer S.V."/>
            <person name="Selwyn J.D."/>
            <person name="Despard B.A."/>
            <person name="Roesel C.L."/>
        </authorList>
    </citation>
    <scope>NUCLEOTIDE SEQUENCE</scope>
    <source>
        <strain evidence="1">K2</strain>
    </source>
</reference>
<keyword evidence="2" id="KW-1185">Reference proteome</keyword>
<reference evidence="1" key="1">
    <citation type="journal article" date="2023" name="G3 (Bethesda)">
        <title>Whole genome assembly and annotation of the endangered Caribbean coral Acropora cervicornis.</title>
        <authorList>
            <person name="Selwyn J.D."/>
            <person name="Vollmer S.V."/>
        </authorList>
    </citation>
    <scope>NUCLEOTIDE SEQUENCE</scope>
    <source>
        <strain evidence="1">K2</strain>
    </source>
</reference>